<dbReference type="RefSeq" id="WP_063356370.1">
    <property type="nucleotide sequence ID" value="NZ_AQHB01000023.1"/>
</dbReference>
<evidence type="ECO:0000313" key="3">
    <source>
        <dbReference type="Proteomes" id="UP000076643"/>
    </source>
</evidence>
<evidence type="ECO:0000256" key="1">
    <source>
        <dbReference type="SAM" id="MobiDB-lite"/>
    </source>
</evidence>
<dbReference type="PATRIC" id="fig|1365250.3.peg.4298"/>
<dbReference type="Proteomes" id="UP000076643">
    <property type="component" value="Unassembled WGS sequence"/>
</dbReference>
<proteinExistence type="predicted"/>
<name>A0A166VBF9_9GAMM</name>
<accession>A0A166VBF9</accession>
<reference evidence="2 3" key="1">
    <citation type="submission" date="2013-07" db="EMBL/GenBank/DDBJ databases">
        <title>Comparative Genomic and Metabolomic Analysis of Twelve Strains of Pseudoalteromonas luteoviolacea.</title>
        <authorList>
            <person name="Vynne N.G."/>
            <person name="Mansson M."/>
            <person name="Gram L."/>
        </authorList>
    </citation>
    <scope>NUCLEOTIDE SEQUENCE [LARGE SCALE GENOMIC DNA]</scope>
    <source>
        <strain evidence="2 3">DSM 6061</strain>
    </source>
</reference>
<organism evidence="2 3">
    <name type="scientific">Pseudoalteromonas luteoviolacea DSM 6061</name>
    <dbReference type="NCBI Taxonomy" id="1365250"/>
    <lineage>
        <taxon>Bacteria</taxon>
        <taxon>Pseudomonadati</taxon>
        <taxon>Pseudomonadota</taxon>
        <taxon>Gammaproteobacteria</taxon>
        <taxon>Alteromonadales</taxon>
        <taxon>Pseudoalteromonadaceae</taxon>
        <taxon>Pseudoalteromonas</taxon>
    </lineage>
</organism>
<feature type="region of interest" description="Disordered" evidence="1">
    <location>
        <begin position="1"/>
        <end position="43"/>
    </location>
</feature>
<sequence length="77" mass="8749">MEIKCNQVHVKARIRADQASEGTGDNSSEPSQQAPAPEQHSNAIGRYEIQELLCQLEADLKRHIEFRFAKFGKDKRP</sequence>
<keyword evidence="3" id="KW-1185">Reference proteome</keyword>
<dbReference type="EMBL" id="AUYB01000132">
    <property type="protein sequence ID" value="KZN32450.1"/>
    <property type="molecule type" value="Genomic_DNA"/>
</dbReference>
<gene>
    <name evidence="2" type="ORF">N475_22475</name>
</gene>
<dbReference type="AlphaFoldDB" id="A0A166VBF9"/>
<protein>
    <submittedName>
        <fullName evidence="2">Uncharacterized protein</fullName>
    </submittedName>
</protein>
<feature type="compositionally biased region" description="Polar residues" evidence="1">
    <location>
        <begin position="20"/>
        <end position="42"/>
    </location>
</feature>
<evidence type="ECO:0000313" key="2">
    <source>
        <dbReference type="EMBL" id="KZN32450.1"/>
    </source>
</evidence>
<comment type="caution">
    <text evidence="2">The sequence shown here is derived from an EMBL/GenBank/DDBJ whole genome shotgun (WGS) entry which is preliminary data.</text>
</comment>